<protein>
    <recommendedName>
        <fullName evidence="11">Probable nicotinate-nucleotide pyrophosphorylase [carboxylating]</fullName>
        <ecNumber evidence="5">2.4.2.19</ecNumber>
    </recommendedName>
    <alternativeName>
        <fullName evidence="9">Quinolinate phosphoribosyltransferase [decarboxylating]</fullName>
    </alternativeName>
</protein>
<dbReference type="Proteomes" id="UP000075653">
    <property type="component" value="Unassembled WGS sequence"/>
</dbReference>
<dbReference type="FunFam" id="3.20.20.70:FF:000030">
    <property type="entry name" value="Nicotinate-nucleotide pyrophosphorylase, carboxylating"/>
    <property type="match status" value="1"/>
</dbReference>
<evidence type="ECO:0000256" key="8">
    <source>
        <dbReference type="ARBA" id="ARBA00022679"/>
    </source>
</evidence>
<feature type="binding site" evidence="13">
    <location>
        <position position="170"/>
    </location>
    <ligand>
        <name>substrate</name>
    </ligand>
</feature>
<dbReference type="CDD" id="cd01572">
    <property type="entry name" value="QPRTase"/>
    <property type="match status" value="1"/>
</dbReference>
<dbReference type="PANTHER" id="PTHR32179:SF3">
    <property type="entry name" value="NICOTINATE-NUCLEOTIDE PYROPHOSPHORYLASE [CARBOXYLATING]"/>
    <property type="match status" value="1"/>
</dbReference>
<keyword evidence="8 12" id="KW-0808">Transferase</keyword>
<evidence type="ECO:0000256" key="13">
    <source>
        <dbReference type="PIRSR" id="PIRSR006250-1"/>
    </source>
</evidence>
<feature type="binding site" evidence="13">
    <location>
        <position position="113"/>
    </location>
    <ligand>
        <name>substrate</name>
    </ligand>
</feature>
<evidence type="ECO:0000256" key="4">
    <source>
        <dbReference type="ARBA" id="ARBA00011218"/>
    </source>
</evidence>
<dbReference type="SUPFAM" id="SSF51690">
    <property type="entry name" value="Nicotinate/Quinolinate PRTase C-terminal domain-like"/>
    <property type="match status" value="1"/>
</dbReference>
<sequence>MEERAWMEPHQTQQEGMAQRLHLEKQVQRTLAEDVGAGDLTAFLIPEPVVSEALILVRESAVLCGQPWVNEVFRQLDSRLQVEWQVAEGAEVFPGQRVATLKGPARALLTGERAALNFLQTLSGVATQTRQFVRTVAGTRAVIVDTRKTIPGLRLAEKYAVRIGGGTNHRMGLYDAILIKENHIAATGSITQAVTLAQSIKGTYKFIQVEVETLEQLEEALIAGANMVMLDNMSLEMQRQAVMQVAGRARVEVSGGVNLESVRQIAELGVDRISIGTLTKDIKSIDFSMRFKDVSL</sequence>
<feature type="binding site" evidence="13">
    <location>
        <begin position="254"/>
        <end position="256"/>
    </location>
    <ligand>
        <name>substrate</name>
    </ligand>
</feature>
<evidence type="ECO:0000256" key="3">
    <source>
        <dbReference type="ARBA" id="ARBA00009400"/>
    </source>
</evidence>
<keyword evidence="6" id="KW-0662">Pyridine nucleotide biosynthesis</keyword>
<evidence type="ECO:0000313" key="17">
    <source>
        <dbReference type="Proteomes" id="UP000075653"/>
    </source>
</evidence>
<dbReference type="GO" id="GO:0004514">
    <property type="term" value="F:nicotinate-nucleotide diphosphorylase (carboxylating) activity"/>
    <property type="evidence" value="ECO:0007669"/>
    <property type="project" value="UniProtKB-EC"/>
</dbReference>
<dbReference type="InterPro" id="IPR013785">
    <property type="entry name" value="Aldolase_TIM"/>
</dbReference>
<evidence type="ECO:0000256" key="9">
    <source>
        <dbReference type="ARBA" id="ARBA00033102"/>
    </source>
</evidence>
<dbReference type="SUPFAM" id="SSF54675">
    <property type="entry name" value="Nicotinate/Quinolinate PRTase N-terminal domain-like"/>
    <property type="match status" value="1"/>
</dbReference>
<comment type="function">
    <text evidence="1">Involved in the catabolism of quinolinic acid (QA).</text>
</comment>
<gene>
    <name evidence="16" type="primary">nadC</name>
    <name evidence="16" type="ORF">FEMY_01730</name>
</gene>
<evidence type="ECO:0000256" key="5">
    <source>
        <dbReference type="ARBA" id="ARBA00011944"/>
    </source>
</evidence>
<dbReference type="STRING" id="1789004.FEMY_01730"/>
<feature type="binding site" evidence="13">
    <location>
        <begin position="275"/>
        <end position="277"/>
    </location>
    <ligand>
        <name>substrate</name>
    </ligand>
</feature>
<dbReference type="InterPro" id="IPR036068">
    <property type="entry name" value="Nicotinate_pribotase-like_C"/>
</dbReference>
<evidence type="ECO:0000259" key="15">
    <source>
        <dbReference type="Pfam" id="PF02749"/>
    </source>
</evidence>
<dbReference type="Pfam" id="PF02749">
    <property type="entry name" value="QRPTase_N"/>
    <property type="match status" value="1"/>
</dbReference>
<feature type="domain" description="Quinolinate phosphoribosyl transferase C-terminal" evidence="14">
    <location>
        <begin position="125"/>
        <end position="290"/>
    </location>
</feature>
<dbReference type="FunFam" id="3.90.1170.20:FF:000001">
    <property type="entry name" value="Nicotinate-nucleotide diphosphorylase (Carboxylating)"/>
    <property type="match status" value="1"/>
</dbReference>
<dbReference type="InterPro" id="IPR022412">
    <property type="entry name" value="Quinolinate_PRibosylTrfase_N"/>
</dbReference>
<comment type="catalytic activity">
    <reaction evidence="10">
        <text>nicotinate beta-D-ribonucleotide + CO2 + diphosphate = quinolinate + 5-phospho-alpha-D-ribose 1-diphosphate + 2 H(+)</text>
        <dbReference type="Rhea" id="RHEA:12733"/>
        <dbReference type="ChEBI" id="CHEBI:15378"/>
        <dbReference type="ChEBI" id="CHEBI:16526"/>
        <dbReference type="ChEBI" id="CHEBI:29959"/>
        <dbReference type="ChEBI" id="CHEBI:33019"/>
        <dbReference type="ChEBI" id="CHEBI:57502"/>
        <dbReference type="ChEBI" id="CHEBI:58017"/>
        <dbReference type="EC" id="2.4.2.19"/>
    </reaction>
</comment>
<evidence type="ECO:0000256" key="11">
    <source>
        <dbReference type="ARBA" id="ARBA00069173"/>
    </source>
</evidence>
<feature type="binding site" evidence="13">
    <location>
        <position position="210"/>
    </location>
    <ligand>
        <name>substrate</name>
    </ligand>
</feature>
<proteinExistence type="inferred from homology"/>
<comment type="pathway">
    <text evidence="2">Cofactor biosynthesis; NAD(+) biosynthesis; nicotinate D-ribonucleotide from quinolinate: step 1/1.</text>
</comment>
<dbReference type="GO" id="GO:0005737">
    <property type="term" value="C:cytoplasm"/>
    <property type="evidence" value="ECO:0007669"/>
    <property type="project" value="TreeGrafter"/>
</dbReference>
<dbReference type="Gene3D" id="3.90.1170.20">
    <property type="entry name" value="Quinolinate phosphoribosyl transferase, N-terminal domain"/>
    <property type="match status" value="1"/>
</dbReference>
<evidence type="ECO:0000256" key="1">
    <source>
        <dbReference type="ARBA" id="ARBA00003237"/>
    </source>
</evidence>
<evidence type="ECO:0000256" key="12">
    <source>
        <dbReference type="PIRNR" id="PIRNR006250"/>
    </source>
</evidence>
<dbReference type="InterPro" id="IPR002638">
    <property type="entry name" value="Quinolinate_PRibosylTrfase_C"/>
</dbReference>
<dbReference type="InterPro" id="IPR027277">
    <property type="entry name" value="NadC/ModD"/>
</dbReference>
<dbReference type="PANTHER" id="PTHR32179">
    <property type="entry name" value="NICOTINATE-NUCLEOTIDE PYROPHOSPHORYLASE [CARBOXYLATING]"/>
    <property type="match status" value="1"/>
</dbReference>
<name>A0A149W1E3_9PROT</name>
<evidence type="ECO:0000259" key="14">
    <source>
        <dbReference type="Pfam" id="PF01729"/>
    </source>
</evidence>
<dbReference type="NCBIfam" id="TIGR00078">
    <property type="entry name" value="nadC"/>
    <property type="match status" value="1"/>
</dbReference>
<dbReference type="InterPro" id="IPR004393">
    <property type="entry name" value="NadC"/>
</dbReference>
<evidence type="ECO:0000256" key="10">
    <source>
        <dbReference type="ARBA" id="ARBA00047445"/>
    </source>
</evidence>
<accession>A0A149W1E3</accession>
<keyword evidence="17" id="KW-1185">Reference proteome</keyword>
<dbReference type="PIRSF" id="PIRSF006250">
    <property type="entry name" value="NadC_ModD"/>
    <property type="match status" value="1"/>
</dbReference>
<dbReference type="GO" id="GO:0009435">
    <property type="term" value="P:NAD+ biosynthetic process"/>
    <property type="evidence" value="ECO:0007669"/>
    <property type="project" value="UniProtKB-UniPathway"/>
</dbReference>
<dbReference type="InterPro" id="IPR037128">
    <property type="entry name" value="Quinolinate_PRibosylTase_N_sf"/>
</dbReference>
<dbReference type="AlphaFoldDB" id="A0A149W1E3"/>
<dbReference type="Gene3D" id="3.20.20.70">
    <property type="entry name" value="Aldolase class I"/>
    <property type="match status" value="1"/>
</dbReference>
<dbReference type="UniPathway" id="UPA00253">
    <property type="reaction ID" value="UER00331"/>
</dbReference>
<reference evidence="16 17" key="1">
    <citation type="submission" date="2016-01" db="EMBL/GenBank/DDBJ databases">
        <title>Genome sequence of the acidophilic iron oxidising Ferrovum strain Z-31.</title>
        <authorList>
            <person name="Poehlein A."/>
            <person name="Ullrich S.R."/>
            <person name="Schloemann M."/>
            <person name="Muehling M."/>
            <person name="Daniel R."/>
        </authorList>
    </citation>
    <scope>NUCLEOTIDE SEQUENCE [LARGE SCALE GENOMIC DNA]</scope>
    <source>
        <strain evidence="16 17">Z-31</strain>
    </source>
</reference>
<evidence type="ECO:0000313" key="16">
    <source>
        <dbReference type="EMBL" id="KXW59260.1"/>
    </source>
</evidence>
<evidence type="ECO:0000256" key="6">
    <source>
        <dbReference type="ARBA" id="ARBA00022642"/>
    </source>
</evidence>
<feature type="binding site" evidence="13">
    <location>
        <position position="180"/>
    </location>
    <ligand>
        <name>substrate</name>
    </ligand>
</feature>
<comment type="subunit">
    <text evidence="4">Hexamer formed by 3 homodimers.</text>
</comment>
<evidence type="ECO:0000256" key="2">
    <source>
        <dbReference type="ARBA" id="ARBA00004893"/>
    </source>
</evidence>
<organism evidence="16 17">
    <name type="scientific">Ferrovum myxofaciens</name>
    <dbReference type="NCBI Taxonomy" id="416213"/>
    <lineage>
        <taxon>Bacteria</taxon>
        <taxon>Pseudomonadati</taxon>
        <taxon>Pseudomonadota</taxon>
        <taxon>Betaproteobacteria</taxon>
        <taxon>Ferrovales</taxon>
        <taxon>Ferrovaceae</taxon>
        <taxon>Ferrovum</taxon>
    </lineage>
</organism>
<dbReference type="GO" id="GO:0034213">
    <property type="term" value="P:quinolinate catabolic process"/>
    <property type="evidence" value="ECO:0007669"/>
    <property type="project" value="TreeGrafter"/>
</dbReference>
<dbReference type="PATRIC" id="fig|1789004.3.peg.173"/>
<dbReference type="Pfam" id="PF01729">
    <property type="entry name" value="QRPTase_C"/>
    <property type="match status" value="1"/>
</dbReference>
<feature type="binding site" evidence="13">
    <location>
        <begin position="146"/>
        <end position="148"/>
    </location>
    <ligand>
        <name>substrate</name>
    </ligand>
</feature>
<dbReference type="EC" id="2.4.2.19" evidence="5"/>
<comment type="caution">
    <text evidence="16">The sequence shown here is derived from an EMBL/GenBank/DDBJ whole genome shotgun (WGS) entry which is preliminary data.</text>
</comment>
<feature type="binding site" evidence="13">
    <location>
        <position position="231"/>
    </location>
    <ligand>
        <name>substrate</name>
    </ligand>
</feature>
<dbReference type="EMBL" id="LRRD01000003">
    <property type="protein sequence ID" value="KXW59260.1"/>
    <property type="molecule type" value="Genomic_DNA"/>
</dbReference>
<keyword evidence="7 12" id="KW-0328">Glycosyltransferase</keyword>
<evidence type="ECO:0000256" key="7">
    <source>
        <dbReference type="ARBA" id="ARBA00022676"/>
    </source>
</evidence>
<comment type="similarity">
    <text evidence="3 12">Belongs to the NadC/ModD family.</text>
</comment>
<feature type="domain" description="Quinolinate phosphoribosyl transferase N-terminal" evidence="15">
    <location>
        <begin position="41"/>
        <end position="123"/>
    </location>
</feature>